<dbReference type="Pfam" id="PF04795">
    <property type="entry name" value="PAPA-1"/>
    <property type="match status" value="1"/>
</dbReference>
<sequence>MEEFSGNPFNVMGTAVKRRRSHRARRPPPDSCSYDEGHECSPSSPAPPSDDASKGSSDETVSGETTFKRKEFNLNQCVHVSSLAGAESEKSLDNGKEDDGGFDVFYNNELGSSGVNNKRSSEGVLAPVNWKSSSRQNGESQSSGQSGVALDGSGNESKVKKVKLKVGGVTRTISTSNGSSEAGTSRRVKQNSQGSSDHTNSPSDKRSGLQGIPWKDFSRGGFSFGKEDSVMGKMTGTHAAGKQGEKSEPVRKSKRMPKKRVMDGDFDDDEDDEIRYLEKLKASRIGMGSKEFDEDSGRKQRKLASVSDIERQGAFKAGKDAKRKSRADRVSEDTDYEEEEETGSDGDLEGKKKKKQKKESIDYLMDNNRRETTLTTRQRALQSSKDASVGPGSSLIEFPNGLPPAPPRKQKEKLSEVEQQLKKAEAAQRRRLQNEKAARESEAEAIRKILGQDSNRKKREEKIKKRQEALAEEKAANASMLSSNIVRWVMGPSGTVVIFPNEMGLPEIFQSKTCSYPPPRESCAGPECTNPYKYRDSKTKLPLCSLQCYKALQQKVQAEAIC</sequence>
<dbReference type="InterPro" id="IPR007529">
    <property type="entry name" value="Znf_HIT"/>
</dbReference>
<name>A0A218X5T4_PUNGR</name>
<dbReference type="EMBL" id="MTKT01002370">
    <property type="protein sequence ID" value="OWM80056.1"/>
    <property type="molecule type" value="Genomic_DNA"/>
</dbReference>
<evidence type="ECO:0000259" key="2">
    <source>
        <dbReference type="SMART" id="SM01406"/>
    </source>
</evidence>
<dbReference type="Proteomes" id="UP000197138">
    <property type="component" value="Unassembled WGS sequence"/>
</dbReference>
<dbReference type="STRING" id="22663.A0A218X5T4"/>
<feature type="compositionally biased region" description="Low complexity" evidence="1">
    <location>
        <begin position="132"/>
        <end position="147"/>
    </location>
</feature>
<dbReference type="OrthoDB" id="2021186at2759"/>
<dbReference type="CDD" id="cd23021">
    <property type="entry name" value="zf-HIT_IN80B"/>
    <property type="match status" value="1"/>
</dbReference>
<dbReference type="GO" id="GO:0031011">
    <property type="term" value="C:Ino80 complex"/>
    <property type="evidence" value="ECO:0007669"/>
    <property type="project" value="InterPro"/>
</dbReference>
<feature type="compositionally biased region" description="Polar residues" evidence="1">
    <location>
        <begin position="190"/>
        <end position="202"/>
    </location>
</feature>
<reference evidence="5" key="1">
    <citation type="journal article" date="2017" name="Plant J.">
        <title>The pomegranate (Punica granatum L.) genome and the genomics of punicalagin biosynthesis.</title>
        <authorList>
            <person name="Qin G."/>
            <person name="Xu C."/>
            <person name="Ming R."/>
            <person name="Tang H."/>
            <person name="Guyot R."/>
            <person name="Kramer E.M."/>
            <person name="Hu Y."/>
            <person name="Yi X."/>
            <person name="Qi Y."/>
            <person name="Xu X."/>
            <person name="Gao Z."/>
            <person name="Pan H."/>
            <person name="Jian J."/>
            <person name="Tian Y."/>
            <person name="Yue Z."/>
            <person name="Xu Y."/>
        </authorList>
    </citation>
    <scope>NUCLEOTIDE SEQUENCE [LARGE SCALE GENOMIC DNA]</scope>
    <source>
        <strain evidence="5">cv. Dabenzi</strain>
    </source>
</reference>
<dbReference type="Proteomes" id="UP000233551">
    <property type="component" value="Unassembled WGS sequence"/>
</dbReference>
<dbReference type="InterPro" id="IPR006880">
    <property type="entry name" value="INO80B_C"/>
</dbReference>
<dbReference type="GO" id="GO:0006338">
    <property type="term" value="P:chromatin remodeling"/>
    <property type="evidence" value="ECO:0007669"/>
    <property type="project" value="InterPro"/>
</dbReference>
<reference evidence="4 6" key="3">
    <citation type="submission" date="2017-11" db="EMBL/GenBank/DDBJ databases">
        <title>De-novo sequencing of pomegranate (Punica granatum L.) genome.</title>
        <authorList>
            <person name="Akparov Z."/>
            <person name="Amiraslanov A."/>
            <person name="Hajiyeva S."/>
            <person name="Abbasov M."/>
            <person name="Kaur K."/>
            <person name="Hamwieh A."/>
            <person name="Solovyev V."/>
            <person name="Salamov A."/>
            <person name="Braich B."/>
            <person name="Kosarev P."/>
            <person name="Mahmoud A."/>
            <person name="Hajiyev E."/>
            <person name="Babayeva S."/>
            <person name="Izzatullayeva V."/>
            <person name="Mammadov A."/>
            <person name="Mammadov A."/>
            <person name="Sharifova S."/>
            <person name="Ojaghi J."/>
            <person name="Eynullazada K."/>
            <person name="Bayramov B."/>
            <person name="Abdulazimova A."/>
            <person name="Shahmuradov I."/>
        </authorList>
    </citation>
    <scope>NUCLEOTIDE SEQUENCE [LARGE SCALE GENOMIC DNA]</scope>
    <source>
        <strain evidence="4">AG2017</strain>
        <strain evidence="6">cv. AG2017</strain>
        <tissue evidence="4">Leaf</tissue>
    </source>
</reference>
<evidence type="ECO:0000313" key="4">
    <source>
        <dbReference type="EMBL" id="PKI70296.1"/>
    </source>
</evidence>
<organism evidence="3 5">
    <name type="scientific">Punica granatum</name>
    <name type="common">Pomegranate</name>
    <dbReference type="NCBI Taxonomy" id="22663"/>
    <lineage>
        <taxon>Eukaryota</taxon>
        <taxon>Viridiplantae</taxon>
        <taxon>Streptophyta</taxon>
        <taxon>Embryophyta</taxon>
        <taxon>Tracheophyta</taxon>
        <taxon>Spermatophyta</taxon>
        <taxon>Magnoliopsida</taxon>
        <taxon>eudicotyledons</taxon>
        <taxon>Gunneridae</taxon>
        <taxon>Pentapetalae</taxon>
        <taxon>rosids</taxon>
        <taxon>malvids</taxon>
        <taxon>Myrtales</taxon>
        <taxon>Lythraceae</taxon>
        <taxon>Punica</taxon>
    </lineage>
</organism>
<feature type="compositionally biased region" description="Acidic residues" evidence="1">
    <location>
        <begin position="333"/>
        <end position="347"/>
    </location>
</feature>
<feature type="compositionally biased region" description="Basic residues" evidence="1">
    <location>
        <begin position="16"/>
        <end position="26"/>
    </location>
</feature>
<feature type="compositionally biased region" description="Basic and acidic residues" evidence="1">
    <location>
        <begin position="308"/>
        <end position="320"/>
    </location>
</feature>
<dbReference type="InterPro" id="IPR029523">
    <property type="entry name" value="INO80B/Ies2"/>
</dbReference>
<accession>A0A218X5T4</accession>
<dbReference type="PANTHER" id="PTHR21561:SF25">
    <property type="entry name" value="OS03G0811500 PROTEIN"/>
    <property type="match status" value="1"/>
</dbReference>
<proteinExistence type="predicted"/>
<feature type="compositionally biased region" description="Polar residues" evidence="1">
    <location>
        <begin position="109"/>
        <end position="118"/>
    </location>
</feature>
<dbReference type="AlphaFoldDB" id="A0A218X5T4"/>
<keyword evidence="6" id="KW-1185">Reference proteome</keyword>
<evidence type="ECO:0000313" key="6">
    <source>
        <dbReference type="Proteomes" id="UP000233551"/>
    </source>
</evidence>
<gene>
    <name evidence="3" type="ORF">CDL15_Pgr010034</name>
    <name evidence="4" type="ORF">CRG98_009325</name>
</gene>
<feature type="domain" description="INO80 complex subunit B-like conserved region" evidence="2">
    <location>
        <begin position="418"/>
        <end position="503"/>
    </location>
</feature>
<feature type="compositionally biased region" description="Polar residues" evidence="1">
    <location>
        <begin position="171"/>
        <end position="183"/>
    </location>
</feature>
<dbReference type="SMART" id="SM01406">
    <property type="entry name" value="PAPA-1"/>
    <property type="match status" value="1"/>
</dbReference>
<comment type="caution">
    <text evidence="3">The sequence shown here is derived from an EMBL/GenBank/DDBJ whole genome shotgun (WGS) entry which is preliminary data.</text>
</comment>
<dbReference type="GeneID" id="116188069"/>
<evidence type="ECO:0000256" key="1">
    <source>
        <dbReference type="SAM" id="MobiDB-lite"/>
    </source>
</evidence>
<feature type="compositionally biased region" description="Basic and acidic residues" evidence="1">
    <location>
        <begin position="87"/>
        <end position="99"/>
    </location>
</feature>
<evidence type="ECO:0000313" key="5">
    <source>
        <dbReference type="Proteomes" id="UP000197138"/>
    </source>
</evidence>
<feature type="region of interest" description="Disordered" evidence="1">
    <location>
        <begin position="83"/>
        <end position="442"/>
    </location>
</feature>
<feature type="region of interest" description="Disordered" evidence="1">
    <location>
        <begin position="1"/>
        <end position="68"/>
    </location>
</feature>
<reference evidence="3" key="2">
    <citation type="submission" date="2017-06" db="EMBL/GenBank/DDBJ databases">
        <title>The pomegranate genome and the genomics of punicalagin biosynthesis.</title>
        <authorList>
            <person name="Xu C."/>
        </authorList>
    </citation>
    <scope>NUCLEOTIDE SEQUENCE [LARGE SCALE GENOMIC DNA]</scope>
    <source>
        <tissue evidence="3">Fresh leaf</tissue>
    </source>
</reference>
<dbReference type="Pfam" id="PF04438">
    <property type="entry name" value="zf-HIT"/>
    <property type="match status" value="1"/>
</dbReference>
<dbReference type="PANTHER" id="PTHR21561">
    <property type="entry name" value="INO80 COMPLEX SUBUNIT B"/>
    <property type="match status" value="1"/>
</dbReference>
<dbReference type="EMBL" id="PGOL01000464">
    <property type="protein sequence ID" value="PKI70296.1"/>
    <property type="molecule type" value="Genomic_DNA"/>
</dbReference>
<feature type="compositionally biased region" description="Acidic residues" evidence="1">
    <location>
        <begin position="264"/>
        <end position="273"/>
    </location>
</feature>
<protein>
    <recommendedName>
        <fullName evidence="2">INO80 complex subunit B-like conserved region domain-containing protein</fullName>
    </recommendedName>
</protein>
<feature type="compositionally biased region" description="Polar residues" evidence="1">
    <location>
        <begin position="373"/>
        <end position="386"/>
    </location>
</feature>
<evidence type="ECO:0000313" key="3">
    <source>
        <dbReference type="EMBL" id="OWM80056.1"/>
    </source>
</evidence>
<feature type="compositionally biased region" description="Basic and acidic residues" evidence="1">
    <location>
        <begin position="412"/>
        <end position="442"/>
    </location>
</feature>